<dbReference type="GO" id="GO:0046872">
    <property type="term" value="F:metal ion binding"/>
    <property type="evidence" value="ECO:0007669"/>
    <property type="project" value="UniProtKB-KW"/>
</dbReference>
<keyword evidence="2 3" id="KW-0186">Copper</keyword>
<comment type="similarity">
    <text evidence="1">Belongs to the SCO1/2 family.</text>
</comment>
<reference evidence="6" key="1">
    <citation type="journal article" date="2020" name="mSystems">
        <title>Genome- and Community-Level Interaction Insights into Carbon Utilization and Element Cycling Functions of Hydrothermarchaeota in Hydrothermal Sediment.</title>
        <authorList>
            <person name="Zhou Z."/>
            <person name="Liu Y."/>
            <person name="Xu W."/>
            <person name="Pan J."/>
            <person name="Luo Z.H."/>
            <person name="Li M."/>
        </authorList>
    </citation>
    <scope>NUCLEOTIDE SEQUENCE [LARGE SCALE GENOMIC DNA]</scope>
    <source>
        <strain evidence="6">SpSt-246</strain>
    </source>
</reference>
<name>A0A7C2G5E0_9DEIN</name>
<dbReference type="CDD" id="cd02968">
    <property type="entry name" value="SCO"/>
    <property type="match status" value="1"/>
</dbReference>
<gene>
    <name evidence="6" type="ORF">ENP73_08810</name>
</gene>
<proteinExistence type="inferred from homology"/>
<feature type="binding site" evidence="3">
    <location>
        <position position="70"/>
    </location>
    <ligand>
        <name>Cu cation</name>
        <dbReference type="ChEBI" id="CHEBI:23378"/>
    </ligand>
</feature>
<comment type="caution">
    <text evidence="6">The sequence shown here is derived from an EMBL/GenBank/DDBJ whole genome shotgun (WGS) entry which is preliminary data.</text>
</comment>
<dbReference type="InterPro" id="IPR013766">
    <property type="entry name" value="Thioredoxin_domain"/>
</dbReference>
<accession>A0A7C2G5E0</accession>
<protein>
    <submittedName>
        <fullName evidence="6">SCO family protein</fullName>
    </submittedName>
</protein>
<evidence type="ECO:0000256" key="3">
    <source>
        <dbReference type="PIRSR" id="PIRSR603782-1"/>
    </source>
</evidence>
<dbReference type="InterPro" id="IPR036249">
    <property type="entry name" value="Thioredoxin-like_sf"/>
</dbReference>
<keyword evidence="4" id="KW-1015">Disulfide bond</keyword>
<dbReference type="EMBL" id="DSKL01000346">
    <property type="protein sequence ID" value="HEH83044.1"/>
    <property type="molecule type" value="Genomic_DNA"/>
</dbReference>
<dbReference type="Pfam" id="PF02630">
    <property type="entry name" value="SCO1-SenC"/>
    <property type="match status" value="1"/>
</dbReference>
<dbReference type="SUPFAM" id="SSF52833">
    <property type="entry name" value="Thioredoxin-like"/>
    <property type="match status" value="1"/>
</dbReference>
<feature type="domain" description="Thioredoxin" evidence="5">
    <location>
        <begin position="33"/>
        <end position="200"/>
    </location>
</feature>
<dbReference type="Gene3D" id="3.40.30.10">
    <property type="entry name" value="Glutaredoxin"/>
    <property type="match status" value="1"/>
</dbReference>
<feature type="binding site" evidence="3">
    <location>
        <position position="74"/>
    </location>
    <ligand>
        <name>Cu cation</name>
        <dbReference type="ChEBI" id="CHEBI:23378"/>
    </ligand>
</feature>
<organism evidence="6">
    <name type="scientific">Thermus islandicus</name>
    <dbReference type="NCBI Taxonomy" id="540988"/>
    <lineage>
        <taxon>Bacteria</taxon>
        <taxon>Thermotogati</taxon>
        <taxon>Deinococcota</taxon>
        <taxon>Deinococci</taxon>
        <taxon>Thermales</taxon>
        <taxon>Thermaceae</taxon>
        <taxon>Thermus</taxon>
    </lineage>
</organism>
<evidence type="ECO:0000259" key="5">
    <source>
        <dbReference type="PROSITE" id="PS51352"/>
    </source>
</evidence>
<sequence length="200" mass="22700">MRRFWPLLPVLGLLLGYLLLFRGGHGHAFFGTRLLNPKPVDFALEGPQGTVRLRDFRDKLVLLFFGYTYCPDVCPTTLLGLKRVYEGLAPEERRRVQVIFVSVDPERDTPETADRYAKAMNPAFLGLTGRPEVLQEVARTFGVYYQKRYQGAGDYLVDHTATTFVIRGGRLVLLLSPEKLDFIQNPGYLPRVVADIRALL</sequence>
<evidence type="ECO:0000256" key="1">
    <source>
        <dbReference type="ARBA" id="ARBA00010996"/>
    </source>
</evidence>
<dbReference type="PANTHER" id="PTHR12151:SF25">
    <property type="entry name" value="LINALOOL DEHYDRATASE_ISOMERASE DOMAIN-CONTAINING PROTEIN"/>
    <property type="match status" value="1"/>
</dbReference>
<dbReference type="PROSITE" id="PS51352">
    <property type="entry name" value="THIOREDOXIN_2"/>
    <property type="match status" value="1"/>
</dbReference>
<feature type="disulfide bond" description="Redox-active" evidence="4">
    <location>
        <begin position="70"/>
        <end position="74"/>
    </location>
</feature>
<feature type="binding site" evidence="3">
    <location>
        <position position="159"/>
    </location>
    <ligand>
        <name>Cu cation</name>
        <dbReference type="ChEBI" id="CHEBI:23378"/>
    </ligand>
</feature>
<evidence type="ECO:0000256" key="2">
    <source>
        <dbReference type="ARBA" id="ARBA00023008"/>
    </source>
</evidence>
<evidence type="ECO:0000256" key="4">
    <source>
        <dbReference type="PIRSR" id="PIRSR603782-2"/>
    </source>
</evidence>
<dbReference type="PANTHER" id="PTHR12151">
    <property type="entry name" value="ELECTRON TRANSPORT PROTIN SCO1/SENC FAMILY MEMBER"/>
    <property type="match status" value="1"/>
</dbReference>
<keyword evidence="3" id="KW-0479">Metal-binding</keyword>
<evidence type="ECO:0000313" key="6">
    <source>
        <dbReference type="EMBL" id="HEH83044.1"/>
    </source>
</evidence>
<dbReference type="InterPro" id="IPR003782">
    <property type="entry name" value="SCO1/SenC"/>
</dbReference>
<dbReference type="AlphaFoldDB" id="A0A7C2G5E0"/>